<keyword evidence="4" id="KW-0460">Magnesium</keyword>
<dbReference type="PANTHER" id="PTHR31225">
    <property type="entry name" value="OS04G0344100 PROTEIN-RELATED"/>
    <property type="match status" value="1"/>
</dbReference>
<evidence type="ECO:0000256" key="2">
    <source>
        <dbReference type="ARBA" id="ARBA00004721"/>
    </source>
</evidence>
<dbReference type="InterPro" id="IPR034741">
    <property type="entry name" value="Terpene_cyclase-like_1_C"/>
</dbReference>
<evidence type="ECO:0000313" key="9">
    <source>
        <dbReference type="Proteomes" id="UP001642360"/>
    </source>
</evidence>
<dbReference type="GO" id="GO:0016838">
    <property type="term" value="F:carbon-oxygen lyase activity, acting on phosphates"/>
    <property type="evidence" value="ECO:0007669"/>
    <property type="project" value="UniProtKB-ARBA"/>
</dbReference>
<dbReference type="SFLD" id="SFLDG01019">
    <property type="entry name" value="Terpene_Cyclase_Like_1_C_Termi"/>
    <property type="match status" value="1"/>
</dbReference>
<dbReference type="SUPFAM" id="SSF48576">
    <property type="entry name" value="Terpenoid synthases"/>
    <property type="match status" value="1"/>
</dbReference>
<evidence type="ECO:0000259" key="7">
    <source>
        <dbReference type="Pfam" id="PF03936"/>
    </source>
</evidence>
<dbReference type="GO" id="GO:0008299">
    <property type="term" value="P:isoprenoid biosynthetic process"/>
    <property type="evidence" value="ECO:0007669"/>
    <property type="project" value="UniProtKB-ARBA"/>
</dbReference>
<comment type="pathway">
    <text evidence="2">Secondary metabolite biosynthesis; terpenoid biosynthesis.</text>
</comment>
<reference evidence="8 9" key="1">
    <citation type="submission" date="2024-02" db="EMBL/GenBank/DDBJ databases">
        <authorList>
            <person name="Vignale AGUSTIN F."/>
            <person name="Sosa J E."/>
            <person name="Modenutti C."/>
        </authorList>
    </citation>
    <scope>NUCLEOTIDE SEQUENCE [LARGE SCALE GENOMIC DNA]</scope>
</reference>
<dbReference type="Pfam" id="PF01397">
    <property type="entry name" value="Terpene_synth"/>
    <property type="match status" value="1"/>
</dbReference>
<keyword evidence="9" id="KW-1185">Reference proteome</keyword>
<evidence type="ECO:0000256" key="5">
    <source>
        <dbReference type="ARBA" id="ARBA00023239"/>
    </source>
</evidence>
<dbReference type="InterPro" id="IPR036965">
    <property type="entry name" value="Terpene_synth_N_sf"/>
</dbReference>
<dbReference type="FunFam" id="1.10.600.10:FF:000007">
    <property type="entry name" value="Isoprene synthase, chloroplastic"/>
    <property type="match status" value="1"/>
</dbReference>
<evidence type="ECO:0000256" key="1">
    <source>
        <dbReference type="ARBA" id="ARBA00001946"/>
    </source>
</evidence>
<proteinExistence type="predicted"/>
<dbReference type="SFLD" id="SFLDS00005">
    <property type="entry name" value="Isoprenoid_Synthase_Type_I"/>
    <property type="match status" value="1"/>
</dbReference>
<protein>
    <submittedName>
        <fullName evidence="8">Uncharacterized protein</fullName>
    </submittedName>
</protein>
<dbReference type="GO" id="GO:0046872">
    <property type="term" value="F:metal ion binding"/>
    <property type="evidence" value="ECO:0007669"/>
    <property type="project" value="UniProtKB-KW"/>
</dbReference>
<dbReference type="FunFam" id="1.50.10.130:FF:000001">
    <property type="entry name" value="Isoprene synthase, chloroplastic"/>
    <property type="match status" value="1"/>
</dbReference>
<dbReference type="SUPFAM" id="SSF48239">
    <property type="entry name" value="Terpenoid cyclases/Protein prenyltransferases"/>
    <property type="match status" value="1"/>
</dbReference>
<comment type="caution">
    <text evidence="8">The sequence shown here is derived from an EMBL/GenBank/DDBJ whole genome shotgun (WGS) entry which is preliminary data.</text>
</comment>
<dbReference type="InterPro" id="IPR044814">
    <property type="entry name" value="Terpene_cyclase_plant_C1"/>
</dbReference>
<dbReference type="InterPro" id="IPR005630">
    <property type="entry name" value="Terpene_synthase_metal-bd"/>
</dbReference>
<dbReference type="PANTHER" id="PTHR31225:SF93">
    <property type="entry name" value="ALPHA-HUMULENE_(-)-(E)-BETA-CARYOPHYLLENE SYNTHASE"/>
    <property type="match status" value="1"/>
</dbReference>
<evidence type="ECO:0000256" key="3">
    <source>
        <dbReference type="ARBA" id="ARBA00022723"/>
    </source>
</evidence>
<dbReference type="CDD" id="cd00684">
    <property type="entry name" value="Terpene_cyclase_plant_C1"/>
    <property type="match status" value="1"/>
</dbReference>
<gene>
    <name evidence="8" type="ORF">ILEXP_LOCUS14508</name>
</gene>
<dbReference type="Proteomes" id="UP001642360">
    <property type="component" value="Unassembled WGS sequence"/>
</dbReference>
<dbReference type="InterPro" id="IPR050148">
    <property type="entry name" value="Terpene_synthase-like"/>
</dbReference>
<evidence type="ECO:0000259" key="6">
    <source>
        <dbReference type="Pfam" id="PF01397"/>
    </source>
</evidence>
<evidence type="ECO:0000313" key="8">
    <source>
        <dbReference type="EMBL" id="CAK9146653.1"/>
    </source>
</evidence>
<dbReference type="InterPro" id="IPR008930">
    <property type="entry name" value="Terpenoid_cyclase/PrenylTrfase"/>
</dbReference>
<name>A0ABC8RVC4_9AQUA</name>
<feature type="domain" description="Terpene synthase metal-binding" evidence="7">
    <location>
        <begin position="259"/>
        <end position="498"/>
    </location>
</feature>
<dbReference type="Pfam" id="PF03936">
    <property type="entry name" value="Terpene_synth_C"/>
    <property type="match status" value="1"/>
</dbReference>
<evidence type="ECO:0000256" key="4">
    <source>
        <dbReference type="ARBA" id="ARBA00022842"/>
    </source>
</evidence>
<keyword evidence="5" id="KW-0456">Lyase</keyword>
<organism evidence="8 9">
    <name type="scientific">Ilex paraguariensis</name>
    <name type="common">yerba mate</name>
    <dbReference type="NCBI Taxonomy" id="185542"/>
    <lineage>
        <taxon>Eukaryota</taxon>
        <taxon>Viridiplantae</taxon>
        <taxon>Streptophyta</taxon>
        <taxon>Embryophyta</taxon>
        <taxon>Tracheophyta</taxon>
        <taxon>Spermatophyta</taxon>
        <taxon>Magnoliopsida</taxon>
        <taxon>eudicotyledons</taxon>
        <taxon>Gunneridae</taxon>
        <taxon>Pentapetalae</taxon>
        <taxon>asterids</taxon>
        <taxon>campanulids</taxon>
        <taxon>Aquifoliales</taxon>
        <taxon>Aquifoliaceae</taxon>
        <taxon>Ilex</taxon>
    </lineage>
</organism>
<dbReference type="AlphaFoldDB" id="A0ABC8RVC4"/>
<comment type="cofactor">
    <cofactor evidence="1">
        <name>Mg(2+)</name>
        <dbReference type="ChEBI" id="CHEBI:18420"/>
    </cofactor>
</comment>
<dbReference type="InterPro" id="IPR008949">
    <property type="entry name" value="Isoprenoid_synthase_dom_sf"/>
</dbReference>
<feature type="domain" description="Terpene synthase N-terminal" evidence="6">
    <location>
        <begin position="27"/>
        <end position="202"/>
    </location>
</feature>
<dbReference type="EMBL" id="CAUOFW020001602">
    <property type="protein sequence ID" value="CAK9146653.1"/>
    <property type="molecule type" value="Genomic_DNA"/>
</dbReference>
<dbReference type="InterPro" id="IPR001906">
    <property type="entry name" value="Terpene_synth_N"/>
</dbReference>
<dbReference type="Gene3D" id="1.10.600.10">
    <property type="entry name" value="Farnesyl Diphosphate Synthase"/>
    <property type="match status" value="1"/>
</dbReference>
<keyword evidence="3" id="KW-0479">Metal-binding</keyword>
<sequence length="555" mass="64429">MAASDVSKPVANQPEIVRPMANFPPCMWGDQFCSFSLDKQEWDKYANEIEVLKEKVRSMLVAAGSKPTEKMHLINTLERLGVSYHFEKEIEDQLEQMFYARHDYENDEGYDLCTIALHFRIFRQHGYKMSCAVFSKFSETNGGFKESIISDVVGMLSLYEAAHLRTHGDDILDEALVFASTHLQSIATHLSPTLAKEVRHALKQPLHKRFPREDARNYISAYEEDDSRNEMLLRLAKLDFNLLQLLHKEELCLLSRWWKDLDLSSKLPYIRSRLVESYIWAIATYYEPHYSLSRIIFTKIFVMLTVVDDTYDAYGLPEELRLYTKATQRWDMKEIDQLPDYMKIVYRNLLNLYKELEEEMAKQGISYRLYYSQEAFKEIVMGYEIEANWCNKGYKATFDEYMSNGLITGGHLMLGFASLLGMGEVANVEAFEWMQNKPKVLVAANIIGRLINDIASHEEEDQRVHVATGVECYLKAYGVSKEEAIDELYRMIANAWKDINQECLRPTPVPMAILMRVLNLTRFLEVVYKDGDAYTHPELQLKDYVVSLLIDPIPI</sequence>
<dbReference type="Gene3D" id="1.50.10.130">
    <property type="entry name" value="Terpene synthase, N-terminal domain"/>
    <property type="match status" value="1"/>
</dbReference>
<accession>A0ABC8RVC4</accession>